<feature type="transmembrane region" description="Helical" evidence="14">
    <location>
        <begin position="436"/>
        <end position="455"/>
    </location>
</feature>
<evidence type="ECO:0000256" key="9">
    <source>
        <dbReference type="ARBA" id="ARBA00023065"/>
    </source>
</evidence>
<evidence type="ECO:0000256" key="11">
    <source>
        <dbReference type="ARBA" id="ARBA00023201"/>
    </source>
</evidence>
<feature type="transmembrane region" description="Helical" evidence="14">
    <location>
        <begin position="218"/>
        <end position="242"/>
    </location>
</feature>
<sequence>MVYVIILLLYLAALIIVGKLASRGVSSSDDWAVAGRSLGVWSSAASYFTTVLSAVSFIGYMGYYYQFGWGGWWNWAGTLICTILFAGFFAARLRRFGGVTISDFLDRRFGKAHGAIAAVLILFSTVLFTMAQLVASASIIKVITGIPEYLSVIIVGIVFLAFTVTGGMKSVAWTSVLTSVLILFGAYALMIAILGKTGGFWELHRLAYTEDPALLDPFAGGSIGAGLALSWCVTWGIGNFGLPQLITKFNSCKDEKTARYSQGISGILFVLFYLPLMVIGLGMRILRPGIVQTDTVASIAMVEMVSPLIGGIVLAAILGAAISTAASVLLQAGTTATRDIYQKFINPNAEGERVLAISKGTTLTVGIISIVLSLFNSSTVLMIQSNMVGVLGSMLAMTIIIGFTWKRSNAQGGMAGMLAGILTAVIWYVLKQPFGWMPILPAIFTSTAANILVSLMTPAPPKETVDEFFGKKDRIEEEPEKKFADAAGTGVETCGQM</sequence>
<evidence type="ECO:0000313" key="16">
    <source>
        <dbReference type="Proteomes" id="UP000016491"/>
    </source>
</evidence>
<dbReference type="InterPro" id="IPR001734">
    <property type="entry name" value="Na/solute_symporter"/>
</dbReference>
<feature type="transmembrane region" description="Helical" evidence="14">
    <location>
        <begin position="72"/>
        <end position="93"/>
    </location>
</feature>
<dbReference type="GO" id="GO:0015293">
    <property type="term" value="F:symporter activity"/>
    <property type="evidence" value="ECO:0007669"/>
    <property type="project" value="UniProtKB-KW"/>
</dbReference>
<evidence type="ECO:0000256" key="6">
    <source>
        <dbReference type="ARBA" id="ARBA00022847"/>
    </source>
</evidence>
<dbReference type="InterPro" id="IPR038377">
    <property type="entry name" value="Na/Glc_symporter_sf"/>
</dbReference>
<dbReference type="PANTHER" id="PTHR48086:SF3">
    <property type="entry name" value="SODIUM_PROLINE SYMPORTER"/>
    <property type="match status" value="1"/>
</dbReference>
<gene>
    <name evidence="15" type="ORF">CLOSYM_03852</name>
</gene>
<dbReference type="GO" id="GO:0005886">
    <property type="term" value="C:plasma membrane"/>
    <property type="evidence" value="ECO:0007669"/>
    <property type="project" value="UniProtKB-SubCell"/>
</dbReference>
<dbReference type="NCBIfam" id="TIGR00813">
    <property type="entry name" value="sss"/>
    <property type="match status" value="1"/>
</dbReference>
<reference evidence="15 16" key="1">
    <citation type="submission" date="2013-07" db="EMBL/GenBank/DDBJ databases">
        <authorList>
            <person name="Weinstock G."/>
            <person name="Sodergren E."/>
            <person name="Wylie T."/>
            <person name="Fulton L."/>
            <person name="Fulton R."/>
            <person name="Fronick C."/>
            <person name="O'Laughlin M."/>
            <person name="Godfrey J."/>
            <person name="Miner T."/>
            <person name="Herter B."/>
            <person name="Appelbaum E."/>
            <person name="Cordes M."/>
            <person name="Lek S."/>
            <person name="Wollam A."/>
            <person name="Pepin K.H."/>
            <person name="Palsikar V.B."/>
            <person name="Mitreva M."/>
            <person name="Wilson R.K."/>
        </authorList>
    </citation>
    <scope>NUCLEOTIDE SEQUENCE [LARGE SCALE GENOMIC DNA]</scope>
    <source>
        <strain evidence="15 16">ATCC 14940</strain>
    </source>
</reference>
<keyword evidence="3" id="KW-0813">Transport</keyword>
<feature type="transmembrane region" description="Helical" evidence="14">
    <location>
        <begin position="38"/>
        <end position="60"/>
    </location>
</feature>
<dbReference type="AlphaFoldDB" id="A0ABC9TTN7"/>
<evidence type="ECO:0000256" key="4">
    <source>
        <dbReference type="ARBA" id="ARBA00022475"/>
    </source>
</evidence>
<protein>
    <submittedName>
        <fullName evidence="15">Transporter, SSS family</fullName>
    </submittedName>
</protein>
<keyword evidence="8" id="KW-0915">Sodium</keyword>
<evidence type="ECO:0000256" key="12">
    <source>
        <dbReference type="ARBA" id="ARBA00033708"/>
    </source>
</evidence>
<keyword evidence="10 14" id="KW-0472">Membrane</keyword>
<dbReference type="PANTHER" id="PTHR48086">
    <property type="entry name" value="SODIUM/PROLINE SYMPORTER-RELATED"/>
    <property type="match status" value="1"/>
</dbReference>
<evidence type="ECO:0000256" key="10">
    <source>
        <dbReference type="ARBA" id="ARBA00023136"/>
    </source>
</evidence>
<dbReference type="EMBL" id="AWSU01000314">
    <property type="protein sequence ID" value="ERI74589.1"/>
    <property type="molecule type" value="Genomic_DNA"/>
</dbReference>
<feature type="transmembrane region" description="Helical" evidence="14">
    <location>
        <begin position="306"/>
        <end position="333"/>
    </location>
</feature>
<feature type="transmembrane region" description="Helical" evidence="14">
    <location>
        <begin position="6"/>
        <end position="26"/>
    </location>
</feature>
<feature type="transmembrane region" description="Helical" evidence="14">
    <location>
        <begin position="146"/>
        <end position="164"/>
    </location>
</feature>
<evidence type="ECO:0000313" key="15">
    <source>
        <dbReference type="EMBL" id="ERI74589.1"/>
    </source>
</evidence>
<feature type="transmembrane region" description="Helical" evidence="14">
    <location>
        <begin position="412"/>
        <end position="430"/>
    </location>
</feature>
<keyword evidence="9" id="KW-0406">Ion transport</keyword>
<comment type="subcellular location">
    <subcellularLocation>
        <location evidence="1">Cell membrane</location>
        <topology evidence="1">Multi-pass membrane protein</topology>
    </subcellularLocation>
</comment>
<dbReference type="GO" id="GO:0006814">
    <property type="term" value="P:sodium ion transport"/>
    <property type="evidence" value="ECO:0007669"/>
    <property type="project" value="UniProtKB-KW"/>
</dbReference>
<comment type="catalytic activity">
    <reaction evidence="12">
        <text>L-proline(in) + Na(+)(in) = L-proline(out) + Na(+)(out)</text>
        <dbReference type="Rhea" id="RHEA:28967"/>
        <dbReference type="ChEBI" id="CHEBI:29101"/>
        <dbReference type="ChEBI" id="CHEBI:60039"/>
    </reaction>
</comment>
<evidence type="ECO:0000256" key="3">
    <source>
        <dbReference type="ARBA" id="ARBA00022448"/>
    </source>
</evidence>
<keyword evidence="11" id="KW-0739">Sodium transport</keyword>
<evidence type="ECO:0000256" key="13">
    <source>
        <dbReference type="RuleBase" id="RU362091"/>
    </source>
</evidence>
<feature type="transmembrane region" description="Helical" evidence="14">
    <location>
        <begin position="114"/>
        <end position="140"/>
    </location>
</feature>
<keyword evidence="5 14" id="KW-0812">Transmembrane</keyword>
<evidence type="ECO:0000256" key="14">
    <source>
        <dbReference type="SAM" id="Phobius"/>
    </source>
</evidence>
<evidence type="ECO:0000256" key="8">
    <source>
        <dbReference type="ARBA" id="ARBA00023053"/>
    </source>
</evidence>
<feature type="transmembrane region" description="Helical" evidence="14">
    <location>
        <begin position="171"/>
        <end position="194"/>
    </location>
</feature>
<dbReference type="Pfam" id="PF00474">
    <property type="entry name" value="SSF"/>
    <property type="match status" value="1"/>
</dbReference>
<feature type="transmembrane region" description="Helical" evidence="14">
    <location>
        <begin position="263"/>
        <end position="286"/>
    </location>
</feature>
<name>A0ABC9TTN7_CLOSY</name>
<evidence type="ECO:0000256" key="2">
    <source>
        <dbReference type="ARBA" id="ARBA00006434"/>
    </source>
</evidence>
<keyword evidence="6" id="KW-0769">Symport</keyword>
<dbReference type="InterPro" id="IPR050277">
    <property type="entry name" value="Sodium:Solute_Symporter"/>
</dbReference>
<dbReference type="PROSITE" id="PS50283">
    <property type="entry name" value="NA_SOLUT_SYMP_3"/>
    <property type="match status" value="1"/>
</dbReference>
<keyword evidence="7 14" id="KW-1133">Transmembrane helix</keyword>
<dbReference type="Gene3D" id="1.20.1730.10">
    <property type="entry name" value="Sodium/glucose cotransporter"/>
    <property type="match status" value="1"/>
</dbReference>
<feature type="transmembrane region" description="Helical" evidence="14">
    <location>
        <begin position="354"/>
        <end position="375"/>
    </location>
</feature>
<organism evidence="15 16">
    <name type="scientific">[Clostridium] symbiosum ATCC 14940</name>
    <dbReference type="NCBI Taxonomy" id="411472"/>
    <lineage>
        <taxon>Bacteria</taxon>
        <taxon>Bacillati</taxon>
        <taxon>Bacillota</taxon>
        <taxon>Clostridia</taxon>
        <taxon>Lachnospirales</taxon>
        <taxon>Lachnospiraceae</taxon>
        <taxon>Otoolea</taxon>
    </lineage>
</organism>
<accession>A0ABC9TTN7</accession>
<proteinExistence type="inferred from homology"/>
<evidence type="ECO:0000256" key="5">
    <source>
        <dbReference type="ARBA" id="ARBA00022692"/>
    </source>
</evidence>
<dbReference type="Proteomes" id="UP000016491">
    <property type="component" value="Unassembled WGS sequence"/>
</dbReference>
<evidence type="ECO:0000256" key="7">
    <source>
        <dbReference type="ARBA" id="ARBA00022989"/>
    </source>
</evidence>
<feature type="transmembrane region" description="Helical" evidence="14">
    <location>
        <begin position="387"/>
        <end position="405"/>
    </location>
</feature>
<evidence type="ECO:0000256" key="1">
    <source>
        <dbReference type="ARBA" id="ARBA00004651"/>
    </source>
</evidence>
<comment type="caution">
    <text evidence="15">The sequence shown here is derived from an EMBL/GenBank/DDBJ whole genome shotgun (WGS) entry which is preliminary data.</text>
</comment>
<keyword evidence="4" id="KW-1003">Cell membrane</keyword>
<comment type="similarity">
    <text evidence="2 13">Belongs to the sodium:solute symporter (SSF) (TC 2.A.21) family.</text>
</comment>
<dbReference type="RefSeq" id="WP_021641008.1">
    <property type="nucleotide sequence ID" value="NZ_KE992827.1"/>
</dbReference>